<accession>A0A9E3HC12</accession>
<reference evidence="1" key="2">
    <citation type="journal article" date="2022" name="Microbiol. Resour. Announc.">
        <title>Metagenome Sequencing to Explore Phylogenomics of Terrestrial Cyanobacteria.</title>
        <authorList>
            <person name="Ward R.D."/>
            <person name="Stajich J.E."/>
            <person name="Johansen J.R."/>
            <person name="Huntemann M."/>
            <person name="Clum A."/>
            <person name="Foster B."/>
            <person name="Foster B."/>
            <person name="Roux S."/>
            <person name="Palaniappan K."/>
            <person name="Varghese N."/>
            <person name="Mukherjee S."/>
            <person name="Reddy T.B.K."/>
            <person name="Daum C."/>
            <person name="Copeland A."/>
            <person name="Chen I.A."/>
            <person name="Ivanova N.N."/>
            <person name="Kyrpides N.C."/>
            <person name="Shapiro N."/>
            <person name="Eloe-Fadrosh E.A."/>
            <person name="Pietrasiak N."/>
        </authorList>
    </citation>
    <scope>NUCLEOTIDE SEQUENCE</scope>
    <source>
        <strain evidence="1">HA4357-MV3</strain>
    </source>
</reference>
<name>A0A9E3HC12_9NOST</name>
<comment type="caution">
    <text evidence="1">The sequence shown here is derived from an EMBL/GenBank/DDBJ whole genome shotgun (WGS) entry which is preliminary data.</text>
</comment>
<evidence type="ECO:0000313" key="2">
    <source>
        <dbReference type="Proteomes" id="UP000813215"/>
    </source>
</evidence>
<dbReference type="EMBL" id="JAHHHW010000119">
    <property type="protein sequence ID" value="MBW4434000.1"/>
    <property type="molecule type" value="Genomic_DNA"/>
</dbReference>
<sequence>MSAISKKSREFVDKLNGWELAYGKGELESLVIKLVHKKRRFFQIPIAQIYKHIDAYFWIDHLSEKAWATDEDLEELAEFFDFYLATSRNAKLYGEKR</sequence>
<gene>
    <name evidence="1" type="ORF">KME28_20375</name>
</gene>
<evidence type="ECO:0000313" key="1">
    <source>
        <dbReference type="EMBL" id="MBW4434000.1"/>
    </source>
</evidence>
<dbReference type="Proteomes" id="UP000813215">
    <property type="component" value="Unassembled WGS sequence"/>
</dbReference>
<organism evidence="1 2">
    <name type="scientific">Pelatocladus maniniholoensis HA4357-MV3</name>
    <dbReference type="NCBI Taxonomy" id="1117104"/>
    <lineage>
        <taxon>Bacteria</taxon>
        <taxon>Bacillati</taxon>
        <taxon>Cyanobacteriota</taxon>
        <taxon>Cyanophyceae</taxon>
        <taxon>Nostocales</taxon>
        <taxon>Nostocaceae</taxon>
        <taxon>Pelatocladus</taxon>
    </lineage>
</organism>
<dbReference type="AlphaFoldDB" id="A0A9E3HC12"/>
<reference evidence="1" key="1">
    <citation type="submission" date="2021-05" db="EMBL/GenBank/DDBJ databases">
        <authorList>
            <person name="Pietrasiak N."/>
            <person name="Ward R."/>
            <person name="Stajich J.E."/>
            <person name="Kurbessoian T."/>
        </authorList>
    </citation>
    <scope>NUCLEOTIDE SEQUENCE</scope>
    <source>
        <strain evidence="1">HA4357-MV3</strain>
    </source>
</reference>
<protein>
    <submittedName>
        <fullName evidence="1">Uncharacterized protein</fullName>
    </submittedName>
</protein>
<proteinExistence type="predicted"/>